<reference evidence="9" key="1">
    <citation type="submission" date="2025-08" db="UniProtKB">
        <authorList>
            <consortium name="Ensembl"/>
        </authorList>
    </citation>
    <scope>IDENTIFICATION</scope>
</reference>
<keyword evidence="10" id="KW-1185">Reference proteome</keyword>
<dbReference type="InterPro" id="IPR051941">
    <property type="entry name" value="BG_Antigen-Binding_Lectin"/>
</dbReference>
<protein>
    <recommendedName>
        <fullName evidence="8">Fucolectin tachylectin-4 pentraxin-1 domain-containing protein</fullName>
    </recommendedName>
</protein>
<name>A0A8D0DKX0_SALMN</name>
<dbReference type="Proteomes" id="UP000694421">
    <property type="component" value="Unplaced"/>
</dbReference>
<evidence type="ECO:0000256" key="4">
    <source>
        <dbReference type="ARBA" id="ARBA00022723"/>
    </source>
</evidence>
<evidence type="ECO:0000256" key="2">
    <source>
        <dbReference type="ARBA" id="ARBA00010147"/>
    </source>
</evidence>
<dbReference type="GO" id="GO:0042806">
    <property type="term" value="F:fucose binding"/>
    <property type="evidence" value="ECO:0007669"/>
    <property type="project" value="UniProtKB-ARBA"/>
</dbReference>
<evidence type="ECO:0000256" key="7">
    <source>
        <dbReference type="ARBA" id="ARBA00023157"/>
    </source>
</evidence>
<dbReference type="InterPro" id="IPR006585">
    <property type="entry name" value="FTP1"/>
</dbReference>
<evidence type="ECO:0000256" key="3">
    <source>
        <dbReference type="ARBA" id="ARBA00011233"/>
    </source>
</evidence>
<dbReference type="GO" id="GO:0010185">
    <property type="term" value="P:regulation of cellular defense response"/>
    <property type="evidence" value="ECO:0007669"/>
    <property type="project" value="UniProtKB-ARBA"/>
</dbReference>
<keyword evidence="7" id="KW-1015">Disulfide bond</keyword>
<dbReference type="OMA" id="HTEDECC"/>
<evidence type="ECO:0000256" key="1">
    <source>
        <dbReference type="ARBA" id="ARBA00002219"/>
    </source>
</evidence>
<dbReference type="PANTHER" id="PTHR45713:SF11">
    <property type="entry name" value="FUCOLECTIN TACHYLECTIN-4 PENTRAXIN-1 DOMAIN-CONTAINING PROTEIN"/>
    <property type="match status" value="1"/>
</dbReference>
<dbReference type="AlphaFoldDB" id="A0A8D0DKX0"/>
<sequence>VHTSGCLEPRIQHAQAFGCHSPLLPGALDLEPSCRIKAFLKNEKNTPHPFSGIPGFNLARGRPACQSSVYLHEIIGSANKAVDGDCDGNYTQGSCTHTNGEANPWWYVDLGTSYAIAAVIVYNRADCCSERLRGAEVRVGNSVIDGGKSNALCGTIENTTDSATTLHCNWLRGRYVTIRIPRQSVYLMLCEVEVYGLVSENQC</sequence>
<evidence type="ECO:0000256" key="6">
    <source>
        <dbReference type="ARBA" id="ARBA00022837"/>
    </source>
</evidence>
<comment type="subunit">
    <text evidence="3">Homotrimer.</text>
</comment>
<dbReference type="SMART" id="SM00607">
    <property type="entry name" value="FTP"/>
    <property type="match status" value="1"/>
</dbReference>
<dbReference type="InterPro" id="IPR008979">
    <property type="entry name" value="Galactose-bd-like_sf"/>
</dbReference>
<dbReference type="GeneTree" id="ENSGT01060000248575"/>
<keyword evidence="5" id="KW-0430">Lectin</keyword>
<comment type="function">
    <text evidence="1">Acts as a defensive agent. Recognizes blood group fucosylated oligosaccharides including A, B, H and Lewis B-type antigens. Does not recognize Lewis A antigen and has low affinity for monovalent haptens.</text>
</comment>
<organism evidence="9 10">
    <name type="scientific">Salvator merianae</name>
    <name type="common">Argentine black and white tegu</name>
    <name type="synonym">Tupinambis merianae</name>
    <dbReference type="NCBI Taxonomy" id="96440"/>
    <lineage>
        <taxon>Eukaryota</taxon>
        <taxon>Metazoa</taxon>
        <taxon>Chordata</taxon>
        <taxon>Craniata</taxon>
        <taxon>Vertebrata</taxon>
        <taxon>Euteleostomi</taxon>
        <taxon>Lepidosauria</taxon>
        <taxon>Squamata</taxon>
        <taxon>Bifurcata</taxon>
        <taxon>Unidentata</taxon>
        <taxon>Episquamata</taxon>
        <taxon>Laterata</taxon>
        <taxon>Teiioidea</taxon>
        <taxon>Teiidae</taxon>
        <taxon>Salvator</taxon>
    </lineage>
</organism>
<evidence type="ECO:0000256" key="5">
    <source>
        <dbReference type="ARBA" id="ARBA00022734"/>
    </source>
</evidence>
<dbReference type="PANTHER" id="PTHR45713">
    <property type="entry name" value="FTP DOMAIN-CONTAINING PROTEIN"/>
    <property type="match status" value="1"/>
</dbReference>
<dbReference type="GO" id="GO:0046872">
    <property type="term" value="F:metal ion binding"/>
    <property type="evidence" value="ECO:0007669"/>
    <property type="project" value="UniProtKB-KW"/>
</dbReference>
<dbReference type="Gene3D" id="2.60.120.260">
    <property type="entry name" value="Galactose-binding domain-like"/>
    <property type="match status" value="1"/>
</dbReference>
<evidence type="ECO:0000313" key="9">
    <source>
        <dbReference type="Ensembl" id="ENSSMRP00000011654.1"/>
    </source>
</evidence>
<keyword evidence="4" id="KW-0479">Metal-binding</keyword>
<evidence type="ECO:0000313" key="10">
    <source>
        <dbReference type="Proteomes" id="UP000694421"/>
    </source>
</evidence>
<dbReference type="Ensembl" id="ENSSMRT00000013584.1">
    <property type="protein sequence ID" value="ENSSMRP00000011654.1"/>
    <property type="gene ID" value="ENSSMRG00000009158.1"/>
</dbReference>
<comment type="similarity">
    <text evidence="2">Belongs to the fucolectin family.</text>
</comment>
<accession>A0A8D0DKX0</accession>
<reference evidence="9" key="2">
    <citation type="submission" date="2025-09" db="UniProtKB">
        <authorList>
            <consortium name="Ensembl"/>
        </authorList>
    </citation>
    <scope>IDENTIFICATION</scope>
</reference>
<dbReference type="SUPFAM" id="SSF49785">
    <property type="entry name" value="Galactose-binding domain-like"/>
    <property type="match status" value="1"/>
</dbReference>
<feature type="domain" description="Fucolectin tachylectin-4 pentraxin-1" evidence="8">
    <location>
        <begin position="55"/>
        <end position="201"/>
    </location>
</feature>
<dbReference type="GO" id="GO:0001868">
    <property type="term" value="P:regulation of complement activation, lectin pathway"/>
    <property type="evidence" value="ECO:0007669"/>
    <property type="project" value="UniProtKB-ARBA"/>
</dbReference>
<proteinExistence type="inferred from homology"/>
<keyword evidence="6" id="KW-0106">Calcium</keyword>
<dbReference type="Pfam" id="PF22633">
    <property type="entry name" value="F5_F8_type_C_2"/>
    <property type="match status" value="1"/>
</dbReference>
<evidence type="ECO:0000259" key="8">
    <source>
        <dbReference type="SMART" id="SM00607"/>
    </source>
</evidence>